<dbReference type="PANTHER" id="PTHR33086">
    <property type="entry name" value="OS05G0468200 PROTEIN-RELATED"/>
    <property type="match status" value="1"/>
</dbReference>
<reference evidence="2 3" key="1">
    <citation type="submission" date="2012-08" db="EMBL/GenBank/DDBJ databases">
        <title>Oryza genome evolution.</title>
        <authorList>
            <person name="Wing R.A."/>
        </authorList>
    </citation>
    <scope>NUCLEOTIDE SEQUENCE</scope>
</reference>
<dbReference type="PANTHER" id="PTHR33086:SF87">
    <property type="entry name" value="OS03G0384400 PROTEIN"/>
    <property type="match status" value="1"/>
</dbReference>
<name>A0A0D9VUM9_9ORYZ</name>
<dbReference type="Proteomes" id="UP000032180">
    <property type="component" value="Chromosome 3"/>
</dbReference>
<reference evidence="3" key="2">
    <citation type="submission" date="2013-12" db="EMBL/GenBank/DDBJ databases">
        <authorList>
            <person name="Yu Y."/>
            <person name="Lee S."/>
            <person name="de Baynast K."/>
            <person name="Wissotski M."/>
            <person name="Liu L."/>
            <person name="Talag J."/>
            <person name="Goicoechea J."/>
            <person name="Angelova A."/>
            <person name="Jetty R."/>
            <person name="Kudrna D."/>
            <person name="Golser W."/>
            <person name="Rivera L."/>
            <person name="Zhang J."/>
            <person name="Wing R."/>
        </authorList>
    </citation>
    <scope>NUCLEOTIDE SEQUENCE</scope>
</reference>
<sequence length="168" mass="19291">MEQAKNFLSDYNYHLQQDQCIAVSGSRLRYVEVRAHRYCARKLRVAPPPLCNDCRAGSVMSWVMDDHSKGWVEEHTVKIADVWRNERYRSVGLPKEVPEFPLIDPFDPNILYFSIHEGKDDNNNEFCVNLGTNKVKSSSSKYKGLNSASGDTELVFRMNLKSTHDFDG</sequence>
<evidence type="ECO:0000313" key="3">
    <source>
        <dbReference type="Proteomes" id="UP000032180"/>
    </source>
</evidence>
<accession>A0A0D9VUM9</accession>
<dbReference type="AlphaFoldDB" id="A0A0D9VUM9"/>
<evidence type="ECO:0000313" key="2">
    <source>
        <dbReference type="EnsemblPlants" id="LPERR03G16840.1"/>
    </source>
</evidence>
<dbReference type="InterPro" id="IPR011676">
    <property type="entry name" value="DUF1618"/>
</dbReference>
<dbReference type="Gramene" id="LPERR03G16840.1">
    <property type="protein sequence ID" value="LPERR03G16840.1"/>
    <property type="gene ID" value="LPERR03G16840"/>
</dbReference>
<protein>
    <recommendedName>
        <fullName evidence="1">DUF1618 domain-containing protein</fullName>
    </recommendedName>
</protein>
<dbReference type="EnsemblPlants" id="LPERR03G16840.1">
    <property type="protein sequence ID" value="LPERR03G16840.1"/>
    <property type="gene ID" value="LPERR03G16840"/>
</dbReference>
<organism evidence="2 3">
    <name type="scientific">Leersia perrieri</name>
    <dbReference type="NCBI Taxonomy" id="77586"/>
    <lineage>
        <taxon>Eukaryota</taxon>
        <taxon>Viridiplantae</taxon>
        <taxon>Streptophyta</taxon>
        <taxon>Embryophyta</taxon>
        <taxon>Tracheophyta</taxon>
        <taxon>Spermatophyta</taxon>
        <taxon>Magnoliopsida</taxon>
        <taxon>Liliopsida</taxon>
        <taxon>Poales</taxon>
        <taxon>Poaceae</taxon>
        <taxon>BOP clade</taxon>
        <taxon>Oryzoideae</taxon>
        <taxon>Oryzeae</taxon>
        <taxon>Oryzinae</taxon>
        <taxon>Leersia</taxon>
    </lineage>
</organism>
<proteinExistence type="predicted"/>
<dbReference type="STRING" id="77586.A0A0D9VUM9"/>
<keyword evidence="3" id="KW-1185">Reference proteome</keyword>
<evidence type="ECO:0000259" key="1">
    <source>
        <dbReference type="Pfam" id="PF07762"/>
    </source>
</evidence>
<dbReference type="Pfam" id="PF07762">
    <property type="entry name" value="DUF1618"/>
    <property type="match status" value="1"/>
</dbReference>
<dbReference type="HOGENOM" id="CLU_1672192_0_0_1"/>
<reference evidence="2" key="3">
    <citation type="submission" date="2015-04" db="UniProtKB">
        <authorList>
            <consortium name="EnsemblPlants"/>
        </authorList>
    </citation>
    <scope>IDENTIFICATION</scope>
</reference>
<feature type="domain" description="DUF1618" evidence="1">
    <location>
        <begin position="9"/>
        <end position="112"/>
    </location>
</feature>